<reference evidence="1" key="2">
    <citation type="journal article" date="2015" name="Fish Shellfish Immunol.">
        <title>Early steps in the European eel (Anguilla anguilla)-Vibrio vulnificus interaction in the gills: Role of the RtxA13 toxin.</title>
        <authorList>
            <person name="Callol A."/>
            <person name="Pajuelo D."/>
            <person name="Ebbesson L."/>
            <person name="Teles M."/>
            <person name="MacKenzie S."/>
            <person name="Amaro C."/>
        </authorList>
    </citation>
    <scope>NUCLEOTIDE SEQUENCE</scope>
</reference>
<dbReference type="EMBL" id="GBXM01066925">
    <property type="protein sequence ID" value="JAH41652.1"/>
    <property type="molecule type" value="Transcribed_RNA"/>
</dbReference>
<sequence length="20" mass="2395">MTKRLTRLKLLVSRIRVSHS</sequence>
<accession>A0A0E9SK87</accession>
<protein>
    <submittedName>
        <fullName evidence="1">Uncharacterized protein</fullName>
    </submittedName>
</protein>
<reference evidence="1" key="1">
    <citation type="submission" date="2014-11" db="EMBL/GenBank/DDBJ databases">
        <authorList>
            <person name="Amaro Gonzalez C."/>
        </authorList>
    </citation>
    <scope>NUCLEOTIDE SEQUENCE</scope>
</reference>
<organism evidence="1">
    <name type="scientific">Anguilla anguilla</name>
    <name type="common">European freshwater eel</name>
    <name type="synonym">Muraena anguilla</name>
    <dbReference type="NCBI Taxonomy" id="7936"/>
    <lineage>
        <taxon>Eukaryota</taxon>
        <taxon>Metazoa</taxon>
        <taxon>Chordata</taxon>
        <taxon>Craniata</taxon>
        <taxon>Vertebrata</taxon>
        <taxon>Euteleostomi</taxon>
        <taxon>Actinopterygii</taxon>
        <taxon>Neopterygii</taxon>
        <taxon>Teleostei</taxon>
        <taxon>Anguilliformes</taxon>
        <taxon>Anguillidae</taxon>
        <taxon>Anguilla</taxon>
    </lineage>
</organism>
<proteinExistence type="predicted"/>
<evidence type="ECO:0000313" key="1">
    <source>
        <dbReference type="EMBL" id="JAH41652.1"/>
    </source>
</evidence>
<dbReference type="AlphaFoldDB" id="A0A0E9SK87"/>
<name>A0A0E9SK87_ANGAN</name>